<dbReference type="PANTHER" id="PTHR43172:SF1">
    <property type="entry name" value="ADENYLOSUCCINATE LYASE"/>
    <property type="match status" value="1"/>
</dbReference>
<protein>
    <submittedName>
        <fullName evidence="3">Adenylosuccinate lyase @ SAICAR lyase</fullName>
        <ecNumber evidence="3">4.3.2.2</ecNumber>
    </submittedName>
</protein>
<dbReference type="PRINTS" id="PR00145">
    <property type="entry name" value="ARGSUCLYASE"/>
</dbReference>
<dbReference type="GO" id="GO:0070626">
    <property type="term" value="F:(S)-2-(5-amino-1-(5-phospho-D-ribosyl)imidazole-4-carboxamido) succinate lyase (fumarate-forming) activity"/>
    <property type="evidence" value="ECO:0007669"/>
    <property type="project" value="TreeGrafter"/>
</dbReference>
<dbReference type="CDD" id="cd01597">
    <property type="entry name" value="pCLME"/>
    <property type="match status" value="1"/>
</dbReference>
<sequence>MSPGDIRAHITDSSFFSHEYATEEAKRIFCDQRRMQRWLEVESALLRCQARLGIIPAAAAARLQETAHLEQFDLQAIKNDIVLTGHSLVPLLREWQRVTADETGEYIHFGATTQDIQDTAQALELKEICAIIQRDLTHIIQLLAGLANKYKDLSMIGRTHGQAALPTTMGLKIAGWLDETLRNQQRLTECQERLLVCQLFGGTGSMDSLSDKSLELLNLFALDLGLGVPDTAWHACRDRTAEFISNLALTTGGLGRIANEICQLTREEIGELAEPFMMGQIGSSTMPHKKNPELCEQVVVLAKLVKNNAAAGLDCLLNEHERDYRAVRLEWAVLTEAALYSCASLSLMKKILGGLRVNRKRISHNLEQAAIMVCSEALMFVIGEKTGKQSAHQIIYQAAMNSTGLVNLLQKLHEVPEVNKNFSIHDLEEAVKHPKRHIGQAVHLVDRV</sequence>
<dbReference type="Gene3D" id="1.20.200.10">
    <property type="entry name" value="Fumarase/aspartase (Central domain)"/>
    <property type="match status" value="1"/>
</dbReference>
<dbReference type="InterPro" id="IPR022761">
    <property type="entry name" value="Fumarate_lyase_N"/>
</dbReference>
<dbReference type="InterPro" id="IPR008948">
    <property type="entry name" value="L-Aspartase-like"/>
</dbReference>
<dbReference type="Pfam" id="PF00206">
    <property type="entry name" value="Lyase_1"/>
    <property type="match status" value="1"/>
</dbReference>
<dbReference type="GO" id="GO:0005829">
    <property type="term" value="C:cytosol"/>
    <property type="evidence" value="ECO:0007669"/>
    <property type="project" value="TreeGrafter"/>
</dbReference>
<dbReference type="SMART" id="SM00998">
    <property type="entry name" value="ADSL_C"/>
    <property type="match status" value="1"/>
</dbReference>
<dbReference type="GO" id="GO:0044208">
    <property type="term" value="P:'de novo' AMP biosynthetic process"/>
    <property type="evidence" value="ECO:0007669"/>
    <property type="project" value="TreeGrafter"/>
</dbReference>
<reference evidence="3" key="1">
    <citation type="submission" date="2018-06" db="EMBL/GenBank/DDBJ databases">
        <authorList>
            <person name="Zhirakovskaya E."/>
        </authorList>
    </citation>
    <scope>NUCLEOTIDE SEQUENCE</scope>
</reference>
<dbReference type="PRINTS" id="PR00149">
    <property type="entry name" value="FUMRATELYASE"/>
</dbReference>
<dbReference type="PROSITE" id="PS00163">
    <property type="entry name" value="FUMARATE_LYASES"/>
    <property type="match status" value="1"/>
</dbReference>
<keyword evidence="1 3" id="KW-0456">Lyase</keyword>
<dbReference type="Pfam" id="PF10397">
    <property type="entry name" value="ADSL_C"/>
    <property type="match status" value="1"/>
</dbReference>
<dbReference type="InterPro" id="IPR000362">
    <property type="entry name" value="Fumarate_lyase_fam"/>
</dbReference>
<feature type="non-terminal residue" evidence="3">
    <location>
        <position position="448"/>
    </location>
</feature>
<organism evidence="3">
    <name type="scientific">hydrothermal vent metagenome</name>
    <dbReference type="NCBI Taxonomy" id="652676"/>
    <lineage>
        <taxon>unclassified sequences</taxon>
        <taxon>metagenomes</taxon>
        <taxon>ecological metagenomes</taxon>
    </lineage>
</organism>
<dbReference type="InterPro" id="IPR020557">
    <property type="entry name" value="Fumarate_lyase_CS"/>
</dbReference>
<evidence type="ECO:0000256" key="1">
    <source>
        <dbReference type="ARBA" id="ARBA00023239"/>
    </source>
</evidence>
<accession>A0A3B0USM8</accession>
<name>A0A3B0USM8_9ZZZZ</name>
<proteinExistence type="predicted"/>
<evidence type="ECO:0000313" key="3">
    <source>
        <dbReference type="EMBL" id="VAW34095.1"/>
    </source>
</evidence>
<dbReference type="Gene3D" id="1.10.40.30">
    <property type="entry name" value="Fumarase/aspartase (C-terminal domain)"/>
    <property type="match status" value="1"/>
</dbReference>
<dbReference type="EC" id="4.3.2.2" evidence="3"/>
<dbReference type="InterPro" id="IPR019468">
    <property type="entry name" value="AdenyloSucc_lyase_C"/>
</dbReference>
<feature type="domain" description="Adenylosuccinate lyase C-terminal" evidence="2">
    <location>
        <begin position="373"/>
        <end position="448"/>
    </location>
</feature>
<dbReference type="GO" id="GO:0004018">
    <property type="term" value="F:N6-(1,2-dicarboxyethyl)AMP AMP-lyase (fumarate-forming) activity"/>
    <property type="evidence" value="ECO:0007669"/>
    <property type="project" value="TreeGrafter"/>
</dbReference>
<dbReference type="FunFam" id="1.20.200.10:FF:000014">
    <property type="entry name" value="3-carboxy-cis,cis-muconate cycloisomerase"/>
    <property type="match status" value="1"/>
</dbReference>
<evidence type="ECO:0000259" key="2">
    <source>
        <dbReference type="SMART" id="SM00998"/>
    </source>
</evidence>
<dbReference type="AlphaFoldDB" id="A0A3B0USM8"/>
<dbReference type="EMBL" id="UOEX01000087">
    <property type="protein sequence ID" value="VAW34095.1"/>
    <property type="molecule type" value="Genomic_DNA"/>
</dbReference>
<gene>
    <name evidence="3" type="ORF">MNBD_DELTA03-1480</name>
</gene>
<dbReference type="PANTHER" id="PTHR43172">
    <property type="entry name" value="ADENYLOSUCCINATE LYASE"/>
    <property type="match status" value="1"/>
</dbReference>
<dbReference type="SUPFAM" id="SSF48557">
    <property type="entry name" value="L-aspartase-like"/>
    <property type="match status" value="1"/>
</dbReference>